<proteinExistence type="predicted"/>
<sequence>KLDVGEIPFYGHGIPLDGCGPEGTSYSAIPRRSASAWRASSPPGVLMLLPIIGVRTALSSRMGTWWCVRQTRYPPGTLGT</sequence>
<keyword evidence="1" id="KW-0378">Hydrolase</keyword>
<keyword evidence="1" id="KW-0347">Helicase</keyword>
<name>O89456_9FLAV</name>
<dbReference type="EMBL" id="AF019211">
    <property type="protein sequence ID" value="AAC31796.1"/>
    <property type="molecule type" value="Genomic_RNA"/>
</dbReference>
<keyword evidence="1" id="KW-0547">Nucleotide-binding</keyword>
<feature type="non-terminal residue" evidence="1">
    <location>
        <position position="80"/>
    </location>
</feature>
<protein>
    <submittedName>
        <fullName evidence="1">Helicase</fullName>
    </submittedName>
</protein>
<evidence type="ECO:0000313" key="1">
    <source>
        <dbReference type="EMBL" id="AAC31796.1"/>
    </source>
</evidence>
<accession>O89456</accession>
<feature type="non-terminal residue" evidence="1">
    <location>
        <position position="1"/>
    </location>
</feature>
<dbReference type="GO" id="GO:0004386">
    <property type="term" value="F:helicase activity"/>
    <property type="evidence" value="ECO:0007669"/>
    <property type="project" value="UniProtKB-KW"/>
</dbReference>
<keyword evidence="1" id="KW-0067">ATP-binding</keyword>
<organism evidence="1">
    <name type="scientific">GB virus C</name>
    <dbReference type="NCBI Taxonomy" id="54290"/>
    <lineage>
        <taxon>Viruses</taxon>
        <taxon>Riboviria</taxon>
        <taxon>Orthornavirae</taxon>
        <taxon>Kitrinoviricota</taxon>
        <taxon>Flasuviricetes</taxon>
        <taxon>Amarillovirales</taxon>
        <taxon>Flaviviridae</taxon>
        <taxon>Pegivirus</taxon>
        <taxon>Pegivirus hominis</taxon>
    </lineage>
</organism>
<reference evidence="1" key="1">
    <citation type="submission" date="1997-08" db="EMBL/GenBank/DDBJ databases">
        <title>Prevalence of GB Virus C (GBV-C) in Human Peripheral Blood Mononuclear Cells (PBMC).</title>
        <authorList>
            <person name="Seipp S."/>
            <person name="Wahl R."/>
            <person name="Goeser T."/>
            <person name="Theilmann L."/>
            <person name="Stremmel W."/>
            <person name="Kallinowski B."/>
        </authorList>
    </citation>
    <scope>NUCLEOTIDE SEQUENCE</scope>
    <source>
        <strain evidence="1">GBV-C/S.lym40</strain>
    </source>
</reference>